<dbReference type="AlphaFoldDB" id="A0ABD1HHU3"/>
<protein>
    <submittedName>
        <fullName evidence="1">Uncharacterized protein</fullName>
    </submittedName>
</protein>
<comment type="caution">
    <text evidence="1">The sequence shown here is derived from an EMBL/GenBank/DDBJ whole genome shotgun (WGS) entry which is preliminary data.</text>
</comment>
<accession>A0ABD1HHU3</accession>
<evidence type="ECO:0000313" key="1">
    <source>
        <dbReference type="EMBL" id="KAL1556021.1"/>
    </source>
</evidence>
<sequence length="67" mass="7774">MRECQCLRRRRRLSRRLDHVLLMDGPSNPSLNEGTHNVLKKRPNLRPGTRRWYIAGVGIEAKPQTAP</sequence>
<name>A0ABD1HHU3_SALDI</name>
<dbReference type="Proteomes" id="UP001567538">
    <property type="component" value="Unassembled WGS sequence"/>
</dbReference>
<evidence type="ECO:0000313" key="2">
    <source>
        <dbReference type="Proteomes" id="UP001567538"/>
    </source>
</evidence>
<dbReference type="EMBL" id="JBEAFC010000005">
    <property type="protein sequence ID" value="KAL1556021.1"/>
    <property type="molecule type" value="Genomic_DNA"/>
</dbReference>
<proteinExistence type="predicted"/>
<organism evidence="1 2">
    <name type="scientific">Salvia divinorum</name>
    <name type="common">Maria pastora</name>
    <name type="synonym">Diviner's sage</name>
    <dbReference type="NCBI Taxonomy" id="28513"/>
    <lineage>
        <taxon>Eukaryota</taxon>
        <taxon>Viridiplantae</taxon>
        <taxon>Streptophyta</taxon>
        <taxon>Embryophyta</taxon>
        <taxon>Tracheophyta</taxon>
        <taxon>Spermatophyta</taxon>
        <taxon>Magnoliopsida</taxon>
        <taxon>eudicotyledons</taxon>
        <taxon>Gunneridae</taxon>
        <taxon>Pentapetalae</taxon>
        <taxon>asterids</taxon>
        <taxon>lamiids</taxon>
        <taxon>Lamiales</taxon>
        <taxon>Lamiaceae</taxon>
        <taxon>Nepetoideae</taxon>
        <taxon>Mentheae</taxon>
        <taxon>Salviinae</taxon>
        <taxon>Salvia</taxon>
        <taxon>Salvia subgen. Calosphace</taxon>
    </lineage>
</organism>
<gene>
    <name evidence="1" type="ORF">AAHA92_11690</name>
</gene>
<reference evidence="1 2" key="1">
    <citation type="submission" date="2024-06" db="EMBL/GenBank/DDBJ databases">
        <title>A chromosome level genome sequence of Diviner's sage (Salvia divinorum).</title>
        <authorList>
            <person name="Ford S.A."/>
            <person name="Ro D.-K."/>
            <person name="Ness R.W."/>
            <person name="Phillips M.A."/>
        </authorList>
    </citation>
    <scope>NUCLEOTIDE SEQUENCE [LARGE SCALE GENOMIC DNA]</scope>
    <source>
        <strain evidence="1">SAF-2024a</strain>
        <tissue evidence="1">Leaf</tissue>
    </source>
</reference>
<keyword evidence="2" id="KW-1185">Reference proteome</keyword>